<feature type="domain" description="Histidine kinase" evidence="8">
    <location>
        <begin position="464"/>
        <end position="693"/>
    </location>
</feature>
<gene>
    <name evidence="9" type="ORF">Bccel_3668</name>
</gene>
<keyword evidence="5" id="KW-0805">Transcription regulation</keyword>
<dbReference type="PANTHER" id="PTHR30146">
    <property type="entry name" value="LACI-RELATED TRANSCRIPTIONAL REPRESSOR"/>
    <property type="match status" value="1"/>
</dbReference>
<evidence type="ECO:0000256" key="6">
    <source>
        <dbReference type="ARBA" id="ARBA00023125"/>
    </source>
</evidence>
<evidence type="ECO:0000256" key="7">
    <source>
        <dbReference type="ARBA" id="ARBA00023163"/>
    </source>
</evidence>
<dbReference type="GO" id="GO:0003700">
    <property type="term" value="F:DNA-binding transcription factor activity"/>
    <property type="evidence" value="ECO:0007669"/>
    <property type="project" value="TreeGrafter"/>
</dbReference>
<dbReference type="SMART" id="SM00387">
    <property type="entry name" value="HATPase_c"/>
    <property type="match status" value="1"/>
</dbReference>
<dbReference type="Pfam" id="PF02518">
    <property type="entry name" value="HATPase_c"/>
    <property type="match status" value="1"/>
</dbReference>
<evidence type="ECO:0000259" key="8">
    <source>
        <dbReference type="PROSITE" id="PS50109"/>
    </source>
</evidence>
<evidence type="ECO:0000313" key="9">
    <source>
        <dbReference type="EMBL" id="KNY28394.1"/>
    </source>
</evidence>
<evidence type="ECO:0000256" key="4">
    <source>
        <dbReference type="ARBA" id="ARBA00023012"/>
    </source>
</evidence>
<keyword evidence="3" id="KW-0808">Transferase</keyword>
<comment type="caution">
    <text evidence="9">The sequence shown here is derived from an EMBL/GenBank/DDBJ whole genome shotgun (WGS) entry which is preliminary data.</text>
</comment>
<dbReference type="GO" id="GO:0004673">
    <property type="term" value="F:protein histidine kinase activity"/>
    <property type="evidence" value="ECO:0007669"/>
    <property type="project" value="UniProtKB-EC"/>
</dbReference>
<dbReference type="AlphaFoldDB" id="A0A0L6JRJ6"/>
<sequence>MKRRLTIGFFVNEIDGDFQTLFWTSIRKAAQKLDVNLIAFEGRILFNTDNISVEHNIVYKLADASRLDGLIIATGTLINKVSHDYFMEYIKAFEGIPKVSIYENIPGVPSILVDNKKGMKSLVDHLVNHHKYRKIGFLKGPLSNDESNERYNAYLEVLEENGIEVDEKIIFNGNFQSETGWETAEYLIKNNIKIDALVCANDEMAVGAIKYFRSMNLDYKENFVVCGFDNAHNSAIITPSLTTVMQPLDMISEKAIELLLEEINGTEVSEVIKLPTSTVIRESCGCEAVVNRSSTFSDYYIRAISNFKVHENLQTYSLDTLFDLLTTALKKLYIKSCFIIRYQEGPVTVKSDIPDFSELMYAYYNNERSDYEDIPFKTRMLVPDVFIPYDRQFTYLVKPLFFNNEHYGFVCFEVDNDDVINFELLRGQISNTLKGALMLLEKERMSEQLREQERMSTLGQLLISIANNIKSYIMAIAGSTVALNSLIDEYTKSITDKSVTIDDHHEIAEEMSSWIERIDGNLRYMTSVLDQINDQYSKFTTRNMDGFSVNDLIDSIKNHIRKFEILNMQKINIKVETDPQLRISGEIINLLQVIDNILVNAAYANIENNADTIDIRIEHMKGCILISLKDYGVGIPKAIKSSIFKKMVTTRGKNATGIGLMLSYSTIKGRFGGDLYFNSETGLGTTFYIKLFL</sequence>
<comment type="catalytic activity">
    <reaction evidence="1">
        <text>ATP + protein L-histidine = ADP + protein N-phospho-L-histidine.</text>
        <dbReference type="EC" id="2.7.13.3"/>
    </reaction>
</comment>
<dbReference type="InterPro" id="IPR005467">
    <property type="entry name" value="His_kinase_dom"/>
</dbReference>
<dbReference type="eggNOG" id="COG1609">
    <property type="taxonomic scope" value="Bacteria"/>
</dbReference>
<dbReference type="InterPro" id="IPR036890">
    <property type="entry name" value="HATPase_C_sf"/>
</dbReference>
<dbReference type="EC" id="2.7.13.3" evidence="2"/>
<dbReference type="Gene3D" id="3.30.565.10">
    <property type="entry name" value="Histidine kinase-like ATPase, C-terminal domain"/>
    <property type="match status" value="1"/>
</dbReference>
<dbReference type="Gene3D" id="3.40.50.2300">
    <property type="match status" value="2"/>
</dbReference>
<dbReference type="eggNOG" id="COG4191">
    <property type="taxonomic scope" value="Bacteria"/>
</dbReference>
<keyword evidence="9" id="KW-0067">ATP-binding</keyword>
<evidence type="ECO:0000313" key="10">
    <source>
        <dbReference type="Proteomes" id="UP000036923"/>
    </source>
</evidence>
<dbReference type="InterPro" id="IPR046335">
    <property type="entry name" value="LacI/GalR-like_sensor"/>
</dbReference>
<keyword evidence="6" id="KW-0238">DNA-binding</keyword>
<dbReference type="GO" id="GO:0000160">
    <property type="term" value="P:phosphorelay signal transduction system"/>
    <property type="evidence" value="ECO:0007669"/>
    <property type="project" value="UniProtKB-KW"/>
</dbReference>
<name>A0A0L6JRJ6_9FIRM</name>
<proteinExistence type="predicted"/>
<protein>
    <recommendedName>
        <fullName evidence="2">histidine kinase</fullName>
        <ecNumber evidence="2">2.7.13.3</ecNumber>
    </recommendedName>
</protein>
<keyword evidence="10" id="KW-1185">Reference proteome</keyword>
<dbReference type="PANTHER" id="PTHR30146:SF24">
    <property type="entry name" value="XYLOSE OPERON REGULATORY PROTEIN"/>
    <property type="match status" value="1"/>
</dbReference>
<evidence type="ECO:0000256" key="5">
    <source>
        <dbReference type="ARBA" id="ARBA00023015"/>
    </source>
</evidence>
<dbReference type="CDD" id="cd06267">
    <property type="entry name" value="PBP1_LacI_sugar_binding-like"/>
    <property type="match status" value="1"/>
</dbReference>
<dbReference type="Pfam" id="PF13377">
    <property type="entry name" value="Peripla_BP_3"/>
    <property type="match status" value="1"/>
</dbReference>
<dbReference type="PROSITE" id="PS50109">
    <property type="entry name" value="HIS_KIN"/>
    <property type="match status" value="1"/>
</dbReference>
<dbReference type="Proteomes" id="UP000036923">
    <property type="component" value="Unassembled WGS sequence"/>
</dbReference>
<reference evidence="10" key="1">
    <citation type="submission" date="2015-07" db="EMBL/GenBank/DDBJ databases">
        <title>Near-Complete Genome Sequence of the Cellulolytic Bacterium Bacteroides (Pseudobacteroides) cellulosolvens ATCC 35603.</title>
        <authorList>
            <person name="Dassa B."/>
            <person name="Utturkar S.M."/>
            <person name="Klingeman D.M."/>
            <person name="Hurt R.A."/>
            <person name="Keller M."/>
            <person name="Xu J."/>
            <person name="Reddy Y.H.K."/>
            <person name="Borovok I."/>
            <person name="Grinberg I.R."/>
            <person name="Lamed R."/>
            <person name="Zhivin O."/>
            <person name="Bayer E.A."/>
            <person name="Brown S.D."/>
        </authorList>
    </citation>
    <scope>NUCLEOTIDE SEQUENCE [LARGE SCALE GENOMIC DNA]</scope>
    <source>
        <strain evidence="10">DSM 2933</strain>
    </source>
</reference>
<evidence type="ECO:0000256" key="1">
    <source>
        <dbReference type="ARBA" id="ARBA00000085"/>
    </source>
</evidence>
<dbReference type="RefSeq" id="WP_036938713.1">
    <property type="nucleotide sequence ID" value="NZ_JQKC01000007.1"/>
</dbReference>
<dbReference type="PRINTS" id="PR00344">
    <property type="entry name" value="BCTRLSENSOR"/>
</dbReference>
<organism evidence="9 10">
    <name type="scientific">Pseudobacteroides cellulosolvens ATCC 35603 = DSM 2933</name>
    <dbReference type="NCBI Taxonomy" id="398512"/>
    <lineage>
        <taxon>Bacteria</taxon>
        <taxon>Bacillati</taxon>
        <taxon>Bacillota</taxon>
        <taxon>Clostridia</taxon>
        <taxon>Eubacteriales</taxon>
        <taxon>Oscillospiraceae</taxon>
        <taxon>Pseudobacteroides</taxon>
    </lineage>
</organism>
<dbReference type="GO" id="GO:0000976">
    <property type="term" value="F:transcription cis-regulatory region binding"/>
    <property type="evidence" value="ECO:0007669"/>
    <property type="project" value="TreeGrafter"/>
</dbReference>
<dbReference type="OrthoDB" id="56125at2"/>
<keyword evidence="3" id="KW-0418">Kinase</keyword>
<dbReference type="SUPFAM" id="SSF53822">
    <property type="entry name" value="Periplasmic binding protein-like I"/>
    <property type="match status" value="1"/>
</dbReference>
<evidence type="ECO:0000256" key="3">
    <source>
        <dbReference type="ARBA" id="ARBA00022777"/>
    </source>
</evidence>
<dbReference type="InterPro" id="IPR004358">
    <property type="entry name" value="Sig_transdc_His_kin-like_C"/>
</dbReference>
<dbReference type="GO" id="GO:0005524">
    <property type="term" value="F:ATP binding"/>
    <property type="evidence" value="ECO:0007669"/>
    <property type="project" value="UniProtKB-KW"/>
</dbReference>
<accession>A0A0L6JRJ6</accession>
<keyword evidence="7" id="KW-0804">Transcription</keyword>
<evidence type="ECO:0000256" key="2">
    <source>
        <dbReference type="ARBA" id="ARBA00012438"/>
    </source>
</evidence>
<keyword evidence="4" id="KW-0902">Two-component regulatory system</keyword>
<dbReference type="InterPro" id="IPR003594">
    <property type="entry name" value="HATPase_dom"/>
</dbReference>
<dbReference type="EMBL" id="LGTC01000001">
    <property type="protein sequence ID" value="KNY28394.1"/>
    <property type="molecule type" value="Genomic_DNA"/>
</dbReference>
<dbReference type="InterPro" id="IPR028082">
    <property type="entry name" value="Peripla_BP_I"/>
</dbReference>
<dbReference type="STRING" id="398512.Bccel_3668"/>
<dbReference type="Gene3D" id="1.10.287.130">
    <property type="match status" value="1"/>
</dbReference>
<dbReference type="SUPFAM" id="SSF55874">
    <property type="entry name" value="ATPase domain of HSP90 chaperone/DNA topoisomerase II/histidine kinase"/>
    <property type="match status" value="1"/>
</dbReference>
<keyword evidence="9" id="KW-0547">Nucleotide-binding</keyword>